<dbReference type="Proteomes" id="UP001371299">
    <property type="component" value="Unassembled WGS sequence"/>
</dbReference>
<dbReference type="EMBL" id="JBBMGJ010000012">
    <property type="protein sequence ID" value="MEK0145814.1"/>
    <property type="molecule type" value="Genomic_DNA"/>
</dbReference>
<gene>
    <name evidence="3" type="ORF">WMQ01_06980</name>
</gene>
<evidence type="ECO:0000256" key="2">
    <source>
        <dbReference type="SAM" id="MobiDB-lite"/>
    </source>
</evidence>
<protein>
    <submittedName>
        <fullName evidence="3">Uncharacterized protein</fullName>
    </submittedName>
</protein>
<accession>A0ABU8Y4J9</accession>
<evidence type="ECO:0000256" key="1">
    <source>
        <dbReference type="SAM" id="Coils"/>
    </source>
</evidence>
<evidence type="ECO:0000313" key="3">
    <source>
        <dbReference type="EMBL" id="MEK0145814.1"/>
    </source>
</evidence>
<evidence type="ECO:0000313" key="4">
    <source>
        <dbReference type="Proteomes" id="UP001371299"/>
    </source>
</evidence>
<feature type="region of interest" description="Disordered" evidence="2">
    <location>
        <begin position="1"/>
        <end position="36"/>
    </location>
</feature>
<organism evidence="3 4">
    <name type="scientific">Corynebacterium yonathiae</name>
    <dbReference type="NCBI Taxonomy" id="2913504"/>
    <lineage>
        <taxon>Bacteria</taxon>
        <taxon>Bacillati</taxon>
        <taxon>Actinomycetota</taxon>
        <taxon>Actinomycetes</taxon>
        <taxon>Mycobacteriales</taxon>
        <taxon>Corynebacteriaceae</taxon>
        <taxon>Corynebacterium</taxon>
    </lineage>
</organism>
<proteinExistence type="predicted"/>
<sequence length="182" mass="20538">MTTPNKKTPAGAGNTNEGASETGADSTTHKHSSRELRRTIAKVQAAISNNNRILRQINEESLNASPAEFQELDAGFGKVQRTNTVLTKQLRSLVEEHHQVVQQERDAAKQHEEEKARHNARRREEITRITGHSDWSPMDLKYMLVERYREGGDYMTVLDAMKAIDDLDLQRAGLNSWGEGDE</sequence>
<keyword evidence="4" id="KW-1185">Reference proteome</keyword>
<feature type="coiled-coil region" evidence="1">
    <location>
        <begin position="94"/>
        <end position="128"/>
    </location>
</feature>
<reference evidence="3 4" key="1">
    <citation type="submission" date="2024-01" db="EMBL/GenBank/DDBJ databases">
        <title>Description of two novel Corynebacterium species isolated from human nasal passages and skin.</title>
        <authorList>
            <person name="Popowitch E."/>
            <person name="Tran T.H."/>
            <person name="Escapa I.F."/>
            <person name="Bhatt E."/>
            <person name="Sozat A.K."/>
            <person name="Roberts A.Q."/>
            <person name="Segre J.A."/>
            <person name="Kong H."/>
            <person name="Conlan S."/>
            <person name="Lemon K.P."/>
            <person name="Kelly M.S."/>
        </authorList>
    </citation>
    <scope>NUCLEOTIDE SEQUENCE [LARGE SCALE GENOMIC DNA]</scope>
    <source>
        <strain evidence="3 4">KPL2619</strain>
    </source>
</reference>
<dbReference type="RefSeq" id="WP_340418542.1">
    <property type="nucleotide sequence ID" value="NZ_JBBMGJ010000012.1"/>
</dbReference>
<keyword evidence="1" id="KW-0175">Coiled coil</keyword>
<comment type="caution">
    <text evidence="3">The sequence shown here is derived from an EMBL/GenBank/DDBJ whole genome shotgun (WGS) entry which is preliminary data.</text>
</comment>
<name>A0ABU8Y4J9_9CORY</name>
<feature type="compositionally biased region" description="Polar residues" evidence="2">
    <location>
        <begin position="13"/>
        <end position="26"/>
    </location>
</feature>